<reference evidence="2" key="1">
    <citation type="journal article" date="2014" name="Int. J. Syst. Evol. Microbiol.">
        <title>Complete genome sequence of Corynebacterium casei LMG S-19264T (=DSM 44701T), isolated from a smear-ripened cheese.</title>
        <authorList>
            <consortium name="US DOE Joint Genome Institute (JGI-PGF)"/>
            <person name="Walter F."/>
            <person name="Albersmeier A."/>
            <person name="Kalinowski J."/>
            <person name="Ruckert C."/>
        </authorList>
    </citation>
    <scope>NUCLEOTIDE SEQUENCE</scope>
    <source>
        <strain evidence="2">KCTC 32337</strain>
    </source>
</reference>
<accession>A0A8H9LYE1</accession>
<dbReference type="EMBL" id="BMZC01000016">
    <property type="protein sequence ID" value="GGZ80214.1"/>
    <property type="molecule type" value="Genomic_DNA"/>
</dbReference>
<name>A0A8H9LYE1_9ALTE</name>
<proteinExistence type="predicted"/>
<evidence type="ECO:0000313" key="3">
    <source>
        <dbReference type="Proteomes" id="UP000622604"/>
    </source>
</evidence>
<sequence length="75" mass="8318">MKNLMRSFLFLTFTMLTTTLPAAEQVSGGMMQNSGMMGTGMMIGMGLIWLLVVVILIGAVAALWKYLRSDKKRDE</sequence>
<protein>
    <submittedName>
        <fullName evidence="2">Uncharacterized protein</fullName>
    </submittedName>
</protein>
<keyword evidence="1" id="KW-0812">Transmembrane</keyword>
<dbReference type="AlphaFoldDB" id="A0A8H9LYE1"/>
<dbReference type="Proteomes" id="UP000622604">
    <property type="component" value="Unassembled WGS sequence"/>
</dbReference>
<keyword evidence="1" id="KW-0472">Membrane</keyword>
<evidence type="ECO:0000256" key="1">
    <source>
        <dbReference type="SAM" id="Phobius"/>
    </source>
</evidence>
<organism evidence="2 3">
    <name type="scientific">Paraglaciecola chathamensis</name>
    <dbReference type="NCBI Taxonomy" id="368405"/>
    <lineage>
        <taxon>Bacteria</taxon>
        <taxon>Pseudomonadati</taxon>
        <taxon>Pseudomonadota</taxon>
        <taxon>Gammaproteobacteria</taxon>
        <taxon>Alteromonadales</taxon>
        <taxon>Alteromonadaceae</taxon>
        <taxon>Paraglaciecola</taxon>
    </lineage>
</organism>
<gene>
    <name evidence="2" type="ORF">GCM10011274_42740</name>
</gene>
<keyword evidence="1" id="KW-1133">Transmembrane helix</keyword>
<evidence type="ECO:0000313" key="2">
    <source>
        <dbReference type="EMBL" id="GGZ80214.1"/>
    </source>
</evidence>
<reference evidence="2" key="2">
    <citation type="submission" date="2020-09" db="EMBL/GenBank/DDBJ databases">
        <authorList>
            <person name="Sun Q."/>
            <person name="Kim S."/>
        </authorList>
    </citation>
    <scope>NUCLEOTIDE SEQUENCE</scope>
    <source>
        <strain evidence="2">KCTC 32337</strain>
    </source>
</reference>
<feature type="transmembrane region" description="Helical" evidence="1">
    <location>
        <begin position="46"/>
        <end position="67"/>
    </location>
</feature>
<dbReference type="RefSeq" id="WP_013755189.1">
    <property type="nucleotide sequence ID" value="NZ_BMZC01000016.1"/>
</dbReference>
<comment type="caution">
    <text evidence="2">The sequence shown here is derived from an EMBL/GenBank/DDBJ whole genome shotgun (WGS) entry which is preliminary data.</text>
</comment>